<evidence type="ECO:0000313" key="9">
    <source>
        <dbReference type="EMBL" id="KAG8452285.1"/>
    </source>
</evidence>
<feature type="domain" description="Matrin-type" evidence="8">
    <location>
        <begin position="11"/>
        <end position="42"/>
    </location>
</feature>
<gene>
    <name evidence="9" type="ORF">GDO86_004188</name>
</gene>
<dbReference type="PROSITE" id="PS01159">
    <property type="entry name" value="WW_DOMAIN_1"/>
    <property type="match status" value="2"/>
</dbReference>
<dbReference type="InterPro" id="IPR001202">
    <property type="entry name" value="WW_dom"/>
</dbReference>
<dbReference type="CDD" id="cd00201">
    <property type="entry name" value="WW"/>
    <property type="match status" value="2"/>
</dbReference>
<proteinExistence type="predicted"/>
<protein>
    <recommendedName>
        <fullName evidence="11">WW domain-binding protein 4</fullName>
    </recommendedName>
</protein>
<reference evidence="9" key="1">
    <citation type="thesis" date="2020" institute="ProQuest LLC" country="789 East Eisenhower Parkway, Ann Arbor, MI, USA">
        <title>Comparative Genomics and Chromosome Evolution.</title>
        <authorList>
            <person name="Mudd A.B."/>
        </authorList>
    </citation>
    <scope>NUCLEOTIDE SEQUENCE</scope>
    <source>
        <strain evidence="9">Female2</strain>
        <tissue evidence="9">Blood</tissue>
    </source>
</reference>
<evidence type="ECO:0000259" key="7">
    <source>
        <dbReference type="PROSITE" id="PS50020"/>
    </source>
</evidence>
<keyword evidence="3" id="KW-0863">Zinc-finger</keyword>
<keyword evidence="5" id="KW-0539">Nucleus</keyword>
<dbReference type="GO" id="GO:0071011">
    <property type="term" value="C:precatalytic spliceosome"/>
    <property type="evidence" value="ECO:0007669"/>
    <property type="project" value="TreeGrafter"/>
</dbReference>
<dbReference type="SMART" id="SM00451">
    <property type="entry name" value="ZnF_U1"/>
    <property type="match status" value="1"/>
</dbReference>
<dbReference type="InterPro" id="IPR036020">
    <property type="entry name" value="WW_dom_sf"/>
</dbReference>
<dbReference type="AlphaFoldDB" id="A0A8T2K458"/>
<sequence>MADFWKSQPKKFCTYCKCWIADNKPSIEFHERGKNHKENVAKKINEIRKKSVDKAKEDEKKSKEFAAMEEAALKAYEEDLKRLQGGSPAPAASAVPQQSNASREKKRKEIEAIEKVHAQKQWTKVYNPEGHPYYYNTLTGESQWEGPEGFKEEKETSEKACTNSLWVEGVSEEGYTYYYNTETGESRWEKPEEYNSNLPEGHSEEKSTVSAVESKAAEEEAEEVAETKSSEVLPTDAQESDVSSVIQMPKIQFKVNKETKSDSEDEPEQESKEEVTVKEPTPELQKRKQRKPNPYGAWEEIKEEDDPYENVDLELPQIEYDIPEVPIPEVPQEPKVKFKEKSITSLGDLVSGASVFKKRKMENGKARNIRQRVTEH</sequence>
<accession>A0A8T2K458</accession>
<name>A0A8T2K458_9PIPI</name>
<dbReference type="Gene3D" id="2.20.70.10">
    <property type="match status" value="2"/>
</dbReference>
<dbReference type="GO" id="GO:0008270">
    <property type="term" value="F:zinc ion binding"/>
    <property type="evidence" value="ECO:0007669"/>
    <property type="project" value="UniProtKB-KW"/>
</dbReference>
<dbReference type="InterPro" id="IPR000690">
    <property type="entry name" value="Matrin/U1-C_Znf_C2H2"/>
</dbReference>
<evidence type="ECO:0000313" key="10">
    <source>
        <dbReference type="Proteomes" id="UP000812440"/>
    </source>
</evidence>
<keyword evidence="2" id="KW-0479">Metal-binding</keyword>
<dbReference type="PROSITE" id="PS50171">
    <property type="entry name" value="ZF_MATRIN"/>
    <property type="match status" value="1"/>
</dbReference>
<feature type="compositionally biased region" description="Basic and acidic residues" evidence="6">
    <location>
        <begin position="269"/>
        <end position="286"/>
    </location>
</feature>
<dbReference type="PANTHER" id="PTHR13173:SF10">
    <property type="entry name" value="WW DOMAIN-BINDING PROTEIN 4"/>
    <property type="match status" value="1"/>
</dbReference>
<dbReference type="GO" id="GO:0003723">
    <property type="term" value="F:RNA binding"/>
    <property type="evidence" value="ECO:0007669"/>
    <property type="project" value="TreeGrafter"/>
</dbReference>
<dbReference type="Gene3D" id="3.30.160.60">
    <property type="entry name" value="Classic Zinc Finger"/>
    <property type="match status" value="1"/>
</dbReference>
<dbReference type="OrthoDB" id="191651at2759"/>
<feature type="domain" description="WW" evidence="7">
    <location>
        <begin position="122"/>
        <end position="149"/>
    </location>
</feature>
<dbReference type="GO" id="GO:0000398">
    <property type="term" value="P:mRNA splicing, via spliceosome"/>
    <property type="evidence" value="ECO:0007669"/>
    <property type="project" value="InterPro"/>
</dbReference>
<dbReference type="InterPro" id="IPR040023">
    <property type="entry name" value="WBP4"/>
</dbReference>
<dbReference type="Pfam" id="PF00397">
    <property type="entry name" value="WW"/>
    <property type="match status" value="2"/>
</dbReference>
<keyword evidence="4" id="KW-0862">Zinc</keyword>
<feature type="compositionally biased region" description="Low complexity" evidence="6">
    <location>
        <begin position="84"/>
        <end position="101"/>
    </location>
</feature>
<dbReference type="PANTHER" id="PTHR13173">
    <property type="entry name" value="WW DOMAIN BINDING PROTEIN 4"/>
    <property type="match status" value="1"/>
</dbReference>
<organism evidence="9 10">
    <name type="scientific">Hymenochirus boettgeri</name>
    <name type="common">Congo dwarf clawed frog</name>
    <dbReference type="NCBI Taxonomy" id="247094"/>
    <lineage>
        <taxon>Eukaryota</taxon>
        <taxon>Metazoa</taxon>
        <taxon>Chordata</taxon>
        <taxon>Craniata</taxon>
        <taxon>Vertebrata</taxon>
        <taxon>Euteleostomi</taxon>
        <taxon>Amphibia</taxon>
        <taxon>Batrachia</taxon>
        <taxon>Anura</taxon>
        <taxon>Pipoidea</taxon>
        <taxon>Pipidae</taxon>
        <taxon>Pipinae</taxon>
        <taxon>Hymenochirus</taxon>
    </lineage>
</organism>
<dbReference type="EMBL" id="JAACNH010000002">
    <property type="protein sequence ID" value="KAG8452285.1"/>
    <property type="molecule type" value="Genomic_DNA"/>
</dbReference>
<comment type="caution">
    <text evidence="9">The sequence shown here is derived from an EMBL/GenBank/DDBJ whole genome shotgun (WGS) entry which is preliminary data.</text>
</comment>
<evidence type="ECO:0008006" key="11">
    <source>
        <dbReference type="Google" id="ProtNLM"/>
    </source>
</evidence>
<feature type="compositionally biased region" description="Basic and acidic residues" evidence="6">
    <location>
        <begin position="184"/>
        <end position="193"/>
    </location>
</feature>
<dbReference type="InterPro" id="IPR013085">
    <property type="entry name" value="U1-CZ_Znf_C2H2"/>
</dbReference>
<evidence type="ECO:0000256" key="5">
    <source>
        <dbReference type="ARBA" id="ARBA00023242"/>
    </source>
</evidence>
<dbReference type="Proteomes" id="UP000812440">
    <property type="component" value="Chromosome 2"/>
</dbReference>
<dbReference type="InterPro" id="IPR003604">
    <property type="entry name" value="Matrin/U1-like-C_Znf_C2H2"/>
</dbReference>
<feature type="region of interest" description="Disordered" evidence="6">
    <location>
        <begin position="79"/>
        <end position="108"/>
    </location>
</feature>
<dbReference type="SUPFAM" id="SSF57667">
    <property type="entry name" value="beta-beta-alpha zinc fingers"/>
    <property type="match status" value="1"/>
</dbReference>
<evidence type="ECO:0000256" key="1">
    <source>
        <dbReference type="ARBA" id="ARBA00004123"/>
    </source>
</evidence>
<evidence type="ECO:0000256" key="3">
    <source>
        <dbReference type="ARBA" id="ARBA00022771"/>
    </source>
</evidence>
<dbReference type="SMART" id="SM00456">
    <property type="entry name" value="WW"/>
    <property type="match status" value="2"/>
</dbReference>
<comment type="subcellular location">
    <subcellularLocation>
        <location evidence="1">Nucleus</location>
    </subcellularLocation>
</comment>
<evidence type="ECO:0000256" key="2">
    <source>
        <dbReference type="ARBA" id="ARBA00022723"/>
    </source>
</evidence>
<evidence type="ECO:0000256" key="4">
    <source>
        <dbReference type="ARBA" id="ARBA00022833"/>
    </source>
</evidence>
<feature type="region of interest" description="Disordered" evidence="6">
    <location>
        <begin position="182"/>
        <end position="309"/>
    </location>
</feature>
<dbReference type="PROSITE" id="PS50020">
    <property type="entry name" value="WW_DOMAIN_2"/>
    <property type="match status" value="2"/>
</dbReference>
<evidence type="ECO:0000259" key="8">
    <source>
        <dbReference type="PROSITE" id="PS50171"/>
    </source>
</evidence>
<dbReference type="Pfam" id="PF06220">
    <property type="entry name" value="zf-U1"/>
    <property type="match status" value="1"/>
</dbReference>
<dbReference type="SUPFAM" id="SSF51045">
    <property type="entry name" value="WW domain"/>
    <property type="match status" value="2"/>
</dbReference>
<feature type="domain" description="WW" evidence="7">
    <location>
        <begin position="166"/>
        <end position="193"/>
    </location>
</feature>
<evidence type="ECO:0000256" key="6">
    <source>
        <dbReference type="SAM" id="MobiDB-lite"/>
    </source>
</evidence>
<dbReference type="InterPro" id="IPR036236">
    <property type="entry name" value="Znf_C2H2_sf"/>
</dbReference>
<keyword evidence="10" id="KW-1185">Reference proteome</keyword>